<sequence length="208" mass="23370">MEAPRRQNHYTVKQRREALERVAVEGCKPTTRALNIPLGTLKGWRKKSTLLFEYKGAQTSRTTKGQGAKSKITFGHDLVTFMKNVRCEEENLCTGGMIEYMKMEQGAWLDMYLADKSSPERGLSALMCLCQRFAARHVFTIRADGKKLPILVILRGMPGGTVETDELPTYPSGHVYTVQDSGWMDATVWQMAEHRDGGDVSNCVCRSC</sequence>
<comment type="caution">
    <text evidence="1">The sequence shown here is derived from an EMBL/GenBank/DDBJ whole genome shotgun (WGS) entry which is preliminary data.</text>
</comment>
<dbReference type="VEuPathDB" id="FungiDB:PC110_g23491"/>
<organism evidence="1 2">
    <name type="scientific">Phytophthora cactorum</name>
    <dbReference type="NCBI Taxonomy" id="29920"/>
    <lineage>
        <taxon>Eukaryota</taxon>
        <taxon>Sar</taxon>
        <taxon>Stramenopiles</taxon>
        <taxon>Oomycota</taxon>
        <taxon>Peronosporomycetes</taxon>
        <taxon>Peronosporales</taxon>
        <taxon>Peronosporaceae</taxon>
        <taxon>Phytophthora</taxon>
    </lineage>
</organism>
<dbReference type="Proteomes" id="UP000735874">
    <property type="component" value="Unassembled WGS sequence"/>
</dbReference>
<evidence type="ECO:0008006" key="3">
    <source>
        <dbReference type="Google" id="ProtNLM"/>
    </source>
</evidence>
<name>A0A8T1A0S4_9STRA</name>
<reference evidence="1" key="1">
    <citation type="submission" date="2018-10" db="EMBL/GenBank/DDBJ databases">
        <title>Effector identification in a new, highly contiguous assembly of the strawberry crown rot pathogen Phytophthora cactorum.</title>
        <authorList>
            <person name="Armitage A.D."/>
            <person name="Nellist C.F."/>
            <person name="Bates H."/>
            <person name="Vickerstaff R.J."/>
            <person name="Harrison R.J."/>
        </authorList>
    </citation>
    <scope>NUCLEOTIDE SEQUENCE</scope>
    <source>
        <strain evidence="1">15-7</strain>
    </source>
</reference>
<proteinExistence type="predicted"/>
<dbReference type="AlphaFoldDB" id="A0A8T1A0S4"/>
<evidence type="ECO:0000313" key="2">
    <source>
        <dbReference type="Proteomes" id="UP000735874"/>
    </source>
</evidence>
<accession>A0A8T1A0S4</accession>
<dbReference type="EMBL" id="RCMG01000007">
    <property type="protein sequence ID" value="KAG2868879.1"/>
    <property type="molecule type" value="Genomic_DNA"/>
</dbReference>
<dbReference type="VEuPathDB" id="FungiDB:PC110_g10862"/>
<evidence type="ECO:0000313" key="1">
    <source>
        <dbReference type="EMBL" id="KAG2868879.1"/>
    </source>
</evidence>
<gene>
    <name evidence="1" type="ORF">PC113_g708</name>
</gene>
<protein>
    <recommendedName>
        <fullName evidence="3">DDE-1 domain-containing protein</fullName>
    </recommendedName>
</protein>